<evidence type="ECO:0000256" key="1">
    <source>
        <dbReference type="SAM" id="Phobius"/>
    </source>
</evidence>
<feature type="transmembrane region" description="Helical" evidence="1">
    <location>
        <begin position="92"/>
        <end position="115"/>
    </location>
</feature>
<sequence>MAIIRIKESLRCISRHNNDNNNNNNNNNILASVCAMASLSIAWQVIPAIYSFSFQTLTIMEIVYRIKIVEEQGNDIYNLLPDPTPNLSMGSMFYAAAAAAAAAVAASNLVALATLPSCLFELIY</sequence>
<proteinExistence type="predicted"/>
<keyword evidence="1" id="KW-1133">Transmembrane helix</keyword>
<keyword evidence="1" id="KW-0472">Membrane</keyword>
<organism evidence="2 3">
    <name type="scientific">Glossina pallidipes</name>
    <name type="common">Tsetse fly</name>
    <dbReference type="NCBI Taxonomy" id="7398"/>
    <lineage>
        <taxon>Eukaryota</taxon>
        <taxon>Metazoa</taxon>
        <taxon>Ecdysozoa</taxon>
        <taxon>Arthropoda</taxon>
        <taxon>Hexapoda</taxon>
        <taxon>Insecta</taxon>
        <taxon>Pterygota</taxon>
        <taxon>Neoptera</taxon>
        <taxon>Endopterygota</taxon>
        <taxon>Diptera</taxon>
        <taxon>Brachycera</taxon>
        <taxon>Muscomorpha</taxon>
        <taxon>Hippoboscoidea</taxon>
        <taxon>Glossinidae</taxon>
        <taxon>Glossina</taxon>
    </lineage>
</organism>
<dbReference type="EnsemblMetazoa" id="GPAI042211-RA">
    <property type="protein sequence ID" value="GPAI042211-PA"/>
    <property type="gene ID" value="GPAI042211"/>
</dbReference>
<keyword evidence="1" id="KW-0812">Transmembrane</keyword>
<dbReference type="VEuPathDB" id="VectorBase:GPAI042211"/>
<protein>
    <submittedName>
        <fullName evidence="2">Uncharacterized protein</fullName>
    </submittedName>
</protein>
<evidence type="ECO:0000313" key="3">
    <source>
        <dbReference type="Proteomes" id="UP000092445"/>
    </source>
</evidence>
<dbReference type="AlphaFoldDB" id="A0A1B0ADH7"/>
<reference evidence="3" key="1">
    <citation type="submission" date="2014-03" db="EMBL/GenBank/DDBJ databases">
        <authorList>
            <person name="Aksoy S."/>
            <person name="Warren W."/>
            <person name="Wilson R.K."/>
        </authorList>
    </citation>
    <scope>NUCLEOTIDE SEQUENCE [LARGE SCALE GENOMIC DNA]</scope>
    <source>
        <strain evidence="3">IAEA</strain>
    </source>
</reference>
<accession>A0A1B0ADH7</accession>
<feature type="transmembrane region" description="Helical" evidence="1">
    <location>
        <begin position="29"/>
        <end position="50"/>
    </location>
</feature>
<dbReference type="Proteomes" id="UP000092445">
    <property type="component" value="Unassembled WGS sequence"/>
</dbReference>
<keyword evidence="3" id="KW-1185">Reference proteome</keyword>
<reference evidence="2" key="2">
    <citation type="submission" date="2020-05" db="UniProtKB">
        <authorList>
            <consortium name="EnsemblMetazoa"/>
        </authorList>
    </citation>
    <scope>IDENTIFICATION</scope>
    <source>
        <strain evidence="2">IAEA</strain>
    </source>
</reference>
<name>A0A1B0ADH7_GLOPL</name>
<evidence type="ECO:0000313" key="2">
    <source>
        <dbReference type="EnsemblMetazoa" id="GPAI042211-PA"/>
    </source>
</evidence>